<accession>A0A7K1GES5</accession>
<dbReference type="Proteomes" id="UP000447545">
    <property type="component" value="Unassembled WGS sequence"/>
</dbReference>
<comment type="caution">
    <text evidence="1">The sequence shown here is derived from an EMBL/GenBank/DDBJ whole genome shotgun (WGS) entry which is preliminary data.</text>
</comment>
<dbReference type="SUPFAM" id="SSF52540">
    <property type="entry name" value="P-loop containing nucleoside triphosphate hydrolases"/>
    <property type="match status" value="1"/>
</dbReference>
<name>A0A7K1GES5_9FLAO</name>
<gene>
    <name evidence="1" type="ORF">F1003_11435</name>
</gene>
<dbReference type="Gene3D" id="3.40.50.300">
    <property type="entry name" value="P-loop containing nucleotide triphosphate hydrolases"/>
    <property type="match status" value="1"/>
</dbReference>
<protein>
    <submittedName>
        <fullName evidence="1">AAA family ATPase</fullName>
    </submittedName>
</protein>
<dbReference type="EMBL" id="WJYA01000006">
    <property type="protein sequence ID" value="MTE27545.1"/>
    <property type="molecule type" value="Genomic_DNA"/>
</dbReference>
<keyword evidence="2" id="KW-1185">Reference proteome</keyword>
<sequence length="950" mass="111851">MIKWWIAFNELAKLLVEYYKINKDNSGIQLWQDLIGDADFRLNNDWFDKFIDESGINSSDPIHVFASINGNRTRDELRTKRLNIVLNILKSDITFENIDYTGCPAIVNISILSVRPLSTQKQIWIVFERIYTRGIKGLQKADFNKFKNWHGINFSSFTIFLFWIRSDSFLPIDKNTRTFLISARIIEKEPNKYEPYTAIIDNVARYNYNDNPLYDKNGIYREFTHISYLVFNKGQKQIAYSREFQKFLEDSKNKSEDGFYINLEKVEYELESKNDLKDISTIGDIGFKLIAIEPLKECEDCHLNNLKKQPYFFEKSFHLDNGVFFYDESIDNSIYDLDLGRQKLKVNITCVVGKNGSGKSTMLELFFKMINNISSLFVKELKTNDMIYVDGLAIKLYYFLNGKLFCIKILKNEVSISEFKVDSNNKIYYSGDIFRPITFSDFSNLFYTVAVNYSHYALNNSWGNDWLKELFHKNDAYQTPLVINPMRTDGNIDINIENELVKQRLIANLFQEQFDDQNFLVQVTEFQKVSQIHFEFYTRNYSKTLIAFLKQKRKRKTLLDLIYSTFKIPQTPEEIKNVIVIENQNYLIHKLVKIARVYKNYFKYFNPKTGLLKNSKTNYSNYLNAIKKDFSHITYKLRQSINYLKYYDLIKKEEKIVLDLDYFSKKLYGGYSTNFLELKSTKLIEILPPPIFKAEILLENNKDEFSSFDKLSSGEKQQIHSVSSLLYHITNLNSVNSNSLVKYRNINIILDEIELYYHPEMQRKYLFFLLKAISKLDIDDVDALNICLVTHSPYILSDIPTQFTLRLDDGTPIDDDNKTFGANIHDLLDNEFFMKDGFMGELAKEKIEETIQFLNYIEAKSKVTEKDRNETHRDSENYNNLIESFEKSDISRDRSYHLKIINLIGEPVIRYRLEDKYNEIFTESISKDIAEKRIREIAKDAGLNLNDLKE</sequence>
<reference evidence="1 2" key="1">
    <citation type="submission" date="2019-11" db="EMBL/GenBank/DDBJ databases">
        <title>Winogradskyella ouciana sp. nov., isolated from the hadal seawater of the Mariana Trench.</title>
        <authorList>
            <person name="Liu R."/>
        </authorList>
    </citation>
    <scope>NUCLEOTIDE SEQUENCE [LARGE SCALE GENOMIC DNA]</scope>
    <source>
        <strain evidence="1 2">ZXX205</strain>
    </source>
</reference>
<dbReference type="RefSeq" id="WP_155089561.1">
    <property type="nucleotide sequence ID" value="NZ_WJYA01000006.1"/>
</dbReference>
<dbReference type="AlphaFoldDB" id="A0A7K1GES5"/>
<evidence type="ECO:0000313" key="1">
    <source>
        <dbReference type="EMBL" id="MTE27545.1"/>
    </source>
</evidence>
<dbReference type="InterPro" id="IPR027417">
    <property type="entry name" value="P-loop_NTPase"/>
</dbReference>
<organism evidence="1 2">
    <name type="scientific">Winogradskyella ouciana</name>
    <dbReference type="NCBI Taxonomy" id="2608631"/>
    <lineage>
        <taxon>Bacteria</taxon>
        <taxon>Pseudomonadati</taxon>
        <taxon>Bacteroidota</taxon>
        <taxon>Flavobacteriia</taxon>
        <taxon>Flavobacteriales</taxon>
        <taxon>Flavobacteriaceae</taxon>
        <taxon>Winogradskyella</taxon>
    </lineage>
</organism>
<proteinExistence type="predicted"/>
<evidence type="ECO:0000313" key="2">
    <source>
        <dbReference type="Proteomes" id="UP000447545"/>
    </source>
</evidence>
<dbReference type="CDD" id="cd00267">
    <property type="entry name" value="ABC_ATPase"/>
    <property type="match status" value="1"/>
</dbReference>